<comment type="caution">
    <text evidence="1">The sequence shown here is derived from an EMBL/GenBank/DDBJ whole genome shotgun (WGS) entry which is preliminary data.</text>
</comment>
<proteinExistence type="predicted"/>
<organism evidence="1 2">
    <name type="scientific">Phytophthora aleatoria</name>
    <dbReference type="NCBI Taxonomy" id="2496075"/>
    <lineage>
        <taxon>Eukaryota</taxon>
        <taxon>Sar</taxon>
        <taxon>Stramenopiles</taxon>
        <taxon>Oomycota</taxon>
        <taxon>Peronosporomycetes</taxon>
        <taxon>Peronosporales</taxon>
        <taxon>Peronosporaceae</taxon>
        <taxon>Phytophthora</taxon>
    </lineage>
</organism>
<sequence>MCWVWGISRLSMLYNIARLPTTLIVLLLQSRRHSTSSDVKHLISASSLCKMRWRRMG</sequence>
<dbReference type="AlphaFoldDB" id="A0A8J5INW7"/>
<keyword evidence="2" id="KW-1185">Reference proteome</keyword>
<name>A0A8J5INW7_9STRA</name>
<gene>
    <name evidence="1" type="ORF">JG688_00010975</name>
</gene>
<evidence type="ECO:0000313" key="2">
    <source>
        <dbReference type="Proteomes" id="UP000709295"/>
    </source>
</evidence>
<dbReference type="Proteomes" id="UP000709295">
    <property type="component" value="Unassembled WGS sequence"/>
</dbReference>
<dbReference type="EMBL" id="JAENGY010000731">
    <property type="protein sequence ID" value="KAG6957440.1"/>
    <property type="molecule type" value="Genomic_DNA"/>
</dbReference>
<evidence type="ECO:0000313" key="1">
    <source>
        <dbReference type="EMBL" id="KAG6957440.1"/>
    </source>
</evidence>
<protein>
    <submittedName>
        <fullName evidence="1">Uncharacterized protein</fullName>
    </submittedName>
</protein>
<reference evidence="1" key="1">
    <citation type="submission" date="2021-01" db="EMBL/GenBank/DDBJ databases">
        <title>Phytophthora aleatoria, a newly-described species from Pinus radiata is distinct from Phytophthora cactorum isolates based on comparative genomics.</title>
        <authorList>
            <person name="Mcdougal R."/>
            <person name="Panda P."/>
            <person name="Williams N."/>
            <person name="Studholme D.J."/>
        </authorList>
    </citation>
    <scope>NUCLEOTIDE SEQUENCE</scope>
    <source>
        <strain evidence="1">NZFS 4037</strain>
    </source>
</reference>
<accession>A0A8J5INW7</accession>